<proteinExistence type="predicted"/>
<keyword evidence="11" id="KW-0407">Ion channel</keyword>
<dbReference type="GO" id="GO:0006812">
    <property type="term" value="P:monoatomic cation transport"/>
    <property type="evidence" value="ECO:0007669"/>
    <property type="project" value="InterPro"/>
</dbReference>
<evidence type="ECO:0000256" key="15">
    <source>
        <dbReference type="SAM" id="Phobius"/>
    </source>
</evidence>
<comment type="caution">
    <text evidence="16">The sequence shown here is derived from an EMBL/GenBank/DDBJ whole genome shotgun (WGS) entry which is preliminary data.</text>
</comment>
<dbReference type="EMBL" id="JAAGNN010000024">
    <property type="protein sequence ID" value="KAF4073361.1"/>
    <property type="molecule type" value="Genomic_DNA"/>
</dbReference>
<evidence type="ECO:0008006" key="18">
    <source>
        <dbReference type="Google" id="ProtNLM"/>
    </source>
</evidence>
<evidence type="ECO:0000256" key="4">
    <source>
        <dbReference type="ARBA" id="ARBA00022475"/>
    </source>
</evidence>
<dbReference type="GO" id="GO:0005886">
    <property type="term" value="C:plasma membrane"/>
    <property type="evidence" value="ECO:0007669"/>
    <property type="project" value="UniProtKB-SubCell"/>
</dbReference>
<evidence type="ECO:0000256" key="7">
    <source>
        <dbReference type="ARBA" id="ARBA00022989"/>
    </source>
</evidence>
<evidence type="ECO:0000256" key="8">
    <source>
        <dbReference type="ARBA" id="ARBA00023065"/>
    </source>
</evidence>
<feature type="glycosylation site" description="N-linked (GlcNAc...) asparagine" evidence="12">
    <location>
        <position position="244"/>
    </location>
</feature>
<dbReference type="Proteomes" id="UP000593565">
    <property type="component" value="Unassembled WGS sequence"/>
</dbReference>
<reference evidence="16 17" key="1">
    <citation type="submission" date="2020-02" db="EMBL/GenBank/DDBJ databases">
        <title>A chromosome-scale genome assembly of the black bullhead catfish (Ameiurus melas).</title>
        <authorList>
            <person name="Wen M."/>
            <person name="Zham M."/>
            <person name="Cabau C."/>
            <person name="Klopp C."/>
            <person name="Donnadieu C."/>
            <person name="Roques C."/>
            <person name="Bouchez O."/>
            <person name="Lampietro C."/>
            <person name="Jouanno E."/>
            <person name="Herpin A."/>
            <person name="Louis A."/>
            <person name="Berthelot C."/>
            <person name="Parey E."/>
            <person name="Roest-Crollius H."/>
            <person name="Braasch I."/>
            <person name="Postlethwait J."/>
            <person name="Robinson-Rechavi M."/>
            <person name="Echchiki A."/>
            <person name="Begum T."/>
            <person name="Montfort J."/>
            <person name="Schartl M."/>
            <person name="Bobe J."/>
            <person name="Guiguen Y."/>
        </authorList>
    </citation>
    <scope>NUCLEOTIDE SEQUENCE [LARGE SCALE GENOMIC DNA]</scope>
    <source>
        <strain evidence="16">M_S1</strain>
        <tissue evidence="16">Blood</tissue>
    </source>
</reference>
<name>A0A7J5ZTV4_AMEME</name>
<dbReference type="PANTHER" id="PTHR15759">
    <property type="entry name" value="PANNEXIN"/>
    <property type="match status" value="1"/>
</dbReference>
<keyword evidence="6" id="KW-0256">Endoplasmic reticulum</keyword>
<keyword evidence="8" id="KW-0406">Ion transport</keyword>
<evidence type="ECO:0000256" key="13">
    <source>
        <dbReference type="PIRSR" id="PIRSR600990-52"/>
    </source>
</evidence>
<keyword evidence="4" id="KW-1003">Cell membrane</keyword>
<dbReference type="AlphaFoldDB" id="A0A7J5ZTV4"/>
<evidence type="ECO:0000256" key="14">
    <source>
        <dbReference type="SAM" id="MobiDB-lite"/>
    </source>
</evidence>
<keyword evidence="7 15" id="KW-1133">Transmembrane helix</keyword>
<keyword evidence="10 12" id="KW-0325">Glycoprotein</keyword>
<feature type="transmembrane region" description="Helical" evidence="15">
    <location>
        <begin position="36"/>
        <end position="54"/>
    </location>
</feature>
<organism evidence="16 17">
    <name type="scientific">Ameiurus melas</name>
    <name type="common">Black bullhead</name>
    <name type="synonym">Silurus melas</name>
    <dbReference type="NCBI Taxonomy" id="219545"/>
    <lineage>
        <taxon>Eukaryota</taxon>
        <taxon>Metazoa</taxon>
        <taxon>Chordata</taxon>
        <taxon>Craniata</taxon>
        <taxon>Vertebrata</taxon>
        <taxon>Euteleostomi</taxon>
        <taxon>Actinopterygii</taxon>
        <taxon>Neopterygii</taxon>
        <taxon>Teleostei</taxon>
        <taxon>Ostariophysi</taxon>
        <taxon>Siluriformes</taxon>
        <taxon>Ictaluridae</taxon>
        <taxon>Ameiurus</taxon>
    </lineage>
</organism>
<feature type="transmembrane region" description="Helical" evidence="15">
    <location>
        <begin position="203"/>
        <end position="224"/>
    </location>
</feature>
<keyword evidence="5 15" id="KW-0812">Transmembrane</keyword>
<evidence type="ECO:0000256" key="6">
    <source>
        <dbReference type="ARBA" id="ARBA00022824"/>
    </source>
</evidence>
<dbReference type="GO" id="GO:0007267">
    <property type="term" value="P:cell-cell signaling"/>
    <property type="evidence" value="ECO:0007669"/>
    <property type="project" value="TreeGrafter"/>
</dbReference>
<comment type="subcellular location">
    <subcellularLocation>
        <location evidence="2">Cell membrane</location>
        <topology evidence="2">Multi-pass membrane protein</topology>
    </subcellularLocation>
    <subcellularLocation>
        <location evidence="1">Endoplasmic reticulum membrane</location>
        <topology evidence="1">Multi-pass membrane protein</topology>
    </subcellularLocation>
</comment>
<keyword evidence="3" id="KW-0813">Transport</keyword>
<evidence type="ECO:0000256" key="9">
    <source>
        <dbReference type="ARBA" id="ARBA00023136"/>
    </source>
</evidence>
<feature type="compositionally biased region" description="Polar residues" evidence="14">
    <location>
        <begin position="370"/>
        <end position="385"/>
    </location>
</feature>
<dbReference type="GO" id="GO:0005789">
    <property type="term" value="C:endoplasmic reticulum membrane"/>
    <property type="evidence" value="ECO:0007669"/>
    <property type="project" value="UniProtKB-SubCell"/>
</dbReference>
<keyword evidence="17" id="KW-1185">Reference proteome</keyword>
<keyword evidence="9 15" id="KW-0472">Membrane</keyword>
<accession>A0A7J5ZTV4</accession>
<dbReference type="GO" id="GO:0022829">
    <property type="term" value="F:wide pore channel activity"/>
    <property type="evidence" value="ECO:0007669"/>
    <property type="project" value="TreeGrafter"/>
</dbReference>
<evidence type="ECO:0000256" key="1">
    <source>
        <dbReference type="ARBA" id="ARBA00004477"/>
    </source>
</evidence>
<evidence type="ECO:0000313" key="16">
    <source>
        <dbReference type="EMBL" id="KAF4073361.1"/>
    </source>
</evidence>
<protein>
    <recommendedName>
        <fullName evidence="18">Pannexin</fullName>
    </recommendedName>
</protein>
<evidence type="ECO:0000256" key="3">
    <source>
        <dbReference type="ARBA" id="ARBA00022448"/>
    </source>
</evidence>
<evidence type="ECO:0000256" key="5">
    <source>
        <dbReference type="ARBA" id="ARBA00022692"/>
    </source>
</evidence>
<evidence type="ECO:0000256" key="2">
    <source>
        <dbReference type="ARBA" id="ARBA00004651"/>
    </source>
</evidence>
<feature type="region of interest" description="Disordered" evidence="14">
    <location>
        <begin position="354"/>
        <end position="385"/>
    </location>
</feature>
<feature type="transmembrane region" description="Helical" evidence="15">
    <location>
        <begin position="103"/>
        <end position="122"/>
    </location>
</feature>
<evidence type="ECO:0000256" key="12">
    <source>
        <dbReference type="PIRSR" id="PIRSR600990-51"/>
    </source>
</evidence>
<dbReference type="InterPro" id="IPR000990">
    <property type="entry name" value="Innexin"/>
</dbReference>
<dbReference type="GO" id="GO:0032732">
    <property type="term" value="P:positive regulation of interleukin-1 production"/>
    <property type="evidence" value="ECO:0007669"/>
    <property type="project" value="InterPro"/>
</dbReference>
<dbReference type="PANTHER" id="PTHR15759:SF5">
    <property type="entry name" value="PANNEXIN-1"/>
    <property type="match status" value="1"/>
</dbReference>
<feature type="transmembrane region" description="Helical" evidence="15">
    <location>
        <begin position="258"/>
        <end position="282"/>
    </location>
</feature>
<evidence type="ECO:0000313" key="17">
    <source>
        <dbReference type="Proteomes" id="UP000593565"/>
    </source>
</evidence>
<dbReference type="InterPro" id="IPR039099">
    <property type="entry name" value="Pannexin"/>
</dbReference>
<gene>
    <name evidence="16" type="ORF">AMELA_G00257850</name>
</gene>
<evidence type="ECO:0000256" key="11">
    <source>
        <dbReference type="ARBA" id="ARBA00023303"/>
    </source>
</evidence>
<dbReference type="Pfam" id="PF00876">
    <property type="entry name" value="Innexin"/>
    <property type="match status" value="1"/>
</dbReference>
<dbReference type="GO" id="GO:0034220">
    <property type="term" value="P:monoatomic ion transmembrane transport"/>
    <property type="evidence" value="ECO:0007669"/>
    <property type="project" value="UniProtKB-KW"/>
</dbReference>
<feature type="glycosylation site" description="N-linked (GlcNAc...) asparagine" evidence="13">
    <location>
        <position position="70"/>
    </location>
</feature>
<sequence>MSAPDLTNLRLPEFPLKEVIHGRYLGVRVVLLRDKLVTYVAVGLLLFLTSFSFAQEVHMGSQIICFPPSNLTLPNVLDLNSFCWDDAGQQTAENGSPLWLHKYFPYILLLLVVLMYIPALIWRFTAAPELSTFLSVIIKELDSCYRNAIPYAKDMAFYRVNPDKRLDKIQRCVKLEAHSITYPEVVRYLETKRGTRALFCKYLLCRVLNMVVLILVCTLLIYFISKVSLSDQFTCHLHTGVLVNRSVPVTCKLVVVEVFYIVSIFGLVVCGLLIFLVIYAALQIARQRIESRFVKPYRVLAAFSCTQSNFTCGCDDLNMYLLFLEENLCELNSFRYLQVYELVMEEQLRSGAASMPGAVGSSSTKTSTSVIESGSTSAGSTRMSDQMSELELEEDLFVLSPECLHDDLL</sequence>
<evidence type="ECO:0000256" key="10">
    <source>
        <dbReference type="ARBA" id="ARBA00023180"/>
    </source>
</evidence>